<dbReference type="PANTHER" id="PTHR40275">
    <property type="entry name" value="SSL7038 PROTEIN"/>
    <property type="match status" value="1"/>
</dbReference>
<keyword evidence="2" id="KW-1185">Reference proteome</keyword>
<dbReference type="Pfam" id="PF21716">
    <property type="entry name" value="dnstrm_HI1420"/>
    <property type="match status" value="1"/>
</dbReference>
<name>A0A444J6X7_9BACT</name>
<reference evidence="1 2" key="1">
    <citation type="submission" date="2017-01" db="EMBL/GenBank/DDBJ databases">
        <title>The cable genome- insights into the physiology and evolution of filamentous bacteria capable of sulfide oxidation via long distance electron transfer.</title>
        <authorList>
            <person name="Schreiber L."/>
            <person name="Bjerg J.T."/>
            <person name="Boggild A."/>
            <person name="Van De Vossenberg J."/>
            <person name="Meysman F."/>
            <person name="Nielsen L.P."/>
            <person name="Schramm A."/>
            <person name="Kjeldsen K.U."/>
        </authorList>
    </citation>
    <scope>NUCLEOTIDE SEQUENCE [LARGE SCALE GENOMIC DNA]</scope>
    <source>
        <strain evidence="1">A1</strain>
    </source>
</reference>
<sequence length="64" mass="6767">MDDDPQVFLVALGYLAKKQGMTKVDKKAGLNRESLYKALAGGGNPRFSTVNKVIKALGGLMAVA</sequence>
<dbReference type="NCBIfam" id="TIGR02684">
    <property type="entry name" value="dnstrm_HI1420"/>
    <property type="match status" value="1"/>
</dbReference>
<dbReference type="InterPro" id="IPR014057">
    <property type="entry name" value="HI1420"/>
</dbReference>
<proteinExistence type="predicted"/>
<dbReference type="Proteomes" id="UP000288086">
    <property type="component" value="Unassembled WGS sequence"/>
</dbReference>
<evidence type="ECO:0000313" key="1">
    <source>
        <dbReference type="EMBL" id="RWX48854.1"/>
    </source>
</evidence>
<organism evidence="1 2">
    <name type="scientific">Candidatus Electrothrix communis</name>
    <dbReference type="NCBI Taxonomy" id="1859133"/>
    <lineage>
        <taxon>Bacteria</taxon>
        <taxon>Pseudomonadati</taxon>
        <taxon>Thermodesulfobacteriota</taxon>
        <taxon>Desulfobulbia</taxon>
        <taxon>Desulfobulbales</taxon>
        <taxon>Desulfobulbaceae</taxon>
        <taxon>Candidatus Electrothrix</taxon>
    </lineage>
</organism>
<dbReference type="PANTHER" id="PTHR40275:SF1">
    <property type="entry name" value="SSL7038 PROTEIN"/>
    <property type="match status" value="1"/>
</dbReference>
<dbReference type="InterPro" id="IPR010982">
    <property type="entry name" value="Lambda_DNA-bd_dom_sf"/>
</dbReference>
<accession>A0A444J6X7</accession>
<dbReference type="AlphaFoldDB" id="A0A444J6X7"/>
<dbReference type="EMBL" id="MTKP01000104">
    <property type="protein sequence ID" value="RWX48854.1"/>
    <property type="molecule type" value="Genomic_DNA"/>
</dbReference>
<dbReference type="SUPFAM" id="SSF47413">
    <property type="entry name" value="lambda repressor-like DNA-binding domains"/>
    <property type="match status" value="1"/>
</dbReference>
<dbReference type="GO" id="GO:0003677">
    <property type="term" value="F:DNA binding"/>
    <property type="evidence" value="ECO:0007669"/>
    <property type="project" value="InterPro"/>
</dbReference>
<gene>
    <name evidence="1" type="ORF">VT98_11042</name>
</gene>
<evidence type="ECO:0000313" key="2">
    <source>
        <dbReference type="Proteomes" id="UP000288086"/>
    </source>
</evidence>
<protein>
    <submittedName>
        <fullName evidence="1">Putative addiction module antidote protein</fullName>
    </submittedName>
</protein>
<comment type="caution">
    <text evidence="1">The sequence shown here is derived from an EMBL/GenBank/DDBJ whole genome shotgun (WGS) entry which is preliminary data.</text>
</comment>